<gene>
    <name evidence="1" type="ORF">LCGC14_3110380</name>
</gene>
<reference evidence="1" key="1">
    <citation type="journal article" date="2015" name="Nature">
        <title>Complex archaea that bridge the gap between prokaryotes and eukaryotes.</title>
        <authorList>
            <person name="Spang A."/>
            <person name="Saw J.H."/>
            <person name="Jorgensen S.L."/>
            <person name="Zaremba-Niedzwiedzka K."/>
            <person name="Martijn J."/>
            <person name="Lind A.E."/>
            <person name="van Eijk R."/>
            <person name="Schleper C."/>
            <person name="Guy L."/>
            <person name="Ettema T.J."/>
        </authorList>
    </citation>
    <scope>NUCLEOTIDE SEQUENCE</scope>
</reference>
<sequence>FILSCARKDGLISYQAPRPPHMNFEASHTAIYNHPIAGLCLAELYGMGDSKLAPRIKAIIPKALTWSAHHQHAPKKQAHDRGGWRYLYPCKGSPHVQSDLSVTSWQLLFMRSAKNAGFKVPAKDVEEAMAYVMRCFDRGQGTFLYSVGPPRTVKRAMAGAGILSLSLGGRHDTAMARSAGDWLLRHPFKRYNGGVGLRYHYSIFYGCQGMFQLGGRYWRQYFRPTAMTLVTHQRADGSFQPENHKEGYFGNAYTTALATLGLTAPNQMLPIFQR</sequence>
<comment type="caution">
    <text evidence="1">The sequence shown here is derived from an EMBL/GenBank/DDBJ whole genome shotgun (WGS) entry which is preliminary data.</text>
</comment>
<evidence type="ECO:0008006" key="2">
    <source>
        <dbReference type="Google" id="ProtNLM"/>
    </source>
</evidence>
<dbReference type="InterPro" id="IPR008930">
    <property type="entry name" value="Terpenoid_cyclase/PrenylTrfase"/>
</dbReference>
<evidence type="ECO:0000313" key="1">
    <source>
        <dbReference type="EMBL" id="KKK51895.1"/>
    </source>
</evidence>
<dbReference type="AlphaFoldDB" id="A0A0F8WU49"/>
<accession>A0A0F8WU49</accession>
<protein>
    <recommendedName>
        <fullName evidence="2">Squalene cyclase C-terminal domain-containing protein</fullName>
    </recommendedName>
</protein>
<dbReference type="SUPFAM" id="SSF48239">
    <property type="entry name" value="Terpenoid cyclases/Protein prenyltransferases"/>
    <property type="match status" value="1"/>
</dbReference>
<organism evidence="1">
    <name type="scientific">marine sediment metagenome</name>
    <dbReference type="NCBI Taxonomy" id="412755"/>
    <lineage>
        <taxon>unclassified sequences</taxon>
        <taxon>metagenomes</taxon>
        <taxon>ecological metagenomes</taxon>
    </lineage>
</organism>
<proteinExistence type="predicted"/>
<feature type="non-terminal residue" evidence="1">
    <location>
        <position position="1"/>
    </location>
</feature>
<dbReference type="EMBL" id="LAZR01067285">
    <property type="protein sequence ID" value="KKK51895.1"/>
    <property type="molecule type" value="Genomic_DNA"/>
</dbReference>
<name>A0A0F8WU49_9ZZZZ</name>